<proteinExistence type="predicted"/>
<feature type="region of interest" description="Disordered" evidence="2">
    <location>
        <begin position="179"/>
        <end position="228"/>
    </location>
</feature>
<evidence type="ECO:0000313" key="4">
    <source>
        <dbReference type="EMBL" id="KAJ5513972.1"/>
    </source>
</evidence>
<feature type="region of interest" description="Disordered" evidence="2">
    <location>
        <begin position="248"/>
        <end position="333"/>
    </location>
</feature>
<dbReference type="EMBL" id="JAPWDS010000002">
    <property type="protein sequence ID" value="KAJ5513972.1"/>
    <property type="molecule type" value="Genomic_DNA"/>
</dbReference>
<evidence type="ECO:0000313" key="5">
    <source>
        <dbReference type="Proteomes" id="UP001149954"/>
    </source>
</evidence>
<gene>
    <name evidence="4" type="ORF">N7463_003524</name>
</gene>
<feature type="region of interest" description="Disordered" evidence="2">
    <location>
        <begin position="63"/>
        <end position="88"/>
    </location>
</feature>
<evidence type="ECO:0000259" key="3">
    <source>
        <dbReference type="PROSITE" id="PS50102"/>
    </source>
</evidence>
<dbReference type="GO" id="GO:0003723">
    <property type="term" value="F:RNA binding"/>
    <property type="evidence" value="ECO:0007669"/>
    <property type="project" value="UniProtKB-UniRule"/>
</dbReference>
<evidence type="ECO:0000256" key="2">
    <source>
        <dbReference type="SAM" id="MobiDB-lite"/>
    </source>
</evidence>
<comment type="caution">
    <text evidence="4">The sequence shown here is derived from an EMBL/GenBank/DDBJ whole genome shotgun (WGS) entry which is preliminary data.</text>
</comment>
<dbReference type="PANTHER" id="PTHR23295">
    <property type="entry name" value="NUCLEAR RECEPTOR COACTIVATOR 5-RELATED"/>
    <property type="match status" value="1"/>
</dbReference>
<name>A0A9W9Y172_9EURO</name>
<protein>
    <recommendedName>
        <fullName evidence="3">RRM domain-containing protein</fullName>
    </recommendedName>
</protein>
<evidence type="ECO:0000256" key="1">
    <source>
        <dbReference type="PROSITE-ProRule" id="PRU00176"/>
    </source>
</evidence>
<feature type="compositionally biased region" description="Polar residues" evidence="2">
    <location>
        <begin position="281"/>
        <end position="309"/>
    </location>
</feature>
<reference evidence="4" key="1">
    <citation type="submission" date="2022-12" db="EMBL/GenBank/DDBJ databases">
        <authorList>
            <person name="Petersen C."/>
        </authorList>
    </citation>
    <scope>NUCLEOTIDE SEQUENCE</scope>
    <source>
        <strain evidence="4">IBT 29495</strain>
    </source>
</reference>
<dbReference type="PROSITE" id="PS50102">
    <property type="entry name" value="RRM"/>
    <property type="match status" value="1"/>
</dbReference>
<dbReference type="Gene3D" id="3.30.70.330">
    <property type="match status" value="1"/>
</dbReference>
<keyword evidence="5" id="KW-1185">Reference proteome</keyword>
<accession>A0A9W9Y172</accession>
<feature type="region of interest" description="Disordered" evidence="2">
    <location>
        <begin position="1"/>
        <end position="38"/>
    </location>
</feature>
<dbReference type="InterPro" id="IPR000504">
    <property type="entry name" value="RRM_dom"/>
</dbReference>
<feature type="domain" description="RRM" evidence="3">
    <location>
        <begin position="389"/>
        <end position="466"/>
    </location>
</feature>
<feature type="compositionally biased region" description="Polar residues" evidence="2">
    <location>
        <begin position="100"/>
        <end position="129"/>
    </location>
</feature>
<dbReference type="InterPro" id="IPR035979">
    <property type="entry name" value="RBD_domain_sf"/>
</dbReference>
<keyword evidence="1" id="KW-0694">RNA-binding</keyword>
<feature type="compositionally biased region" description="Polar residues" evidence="2">
    <location>
        <begin position="250"/>
        <end position="273"/>
    </location>
</feature>
<dbReference type="Proteomes" id="UP001149954">
    <property type="component" value="Unassembled WGS sequence"/>
</dbReference>
<dbReference type="OrthoDB" id="10044938at2759"/>
<feature type="compositionally biased region" description="Polar residues" evidence="2">
    <location>
        <begin position="789"/>
        <end position="799"/>
    </location>
</feature>
<dbReference type="SUPFAM" id="SSF54928">
    <property type="entry name" value="RNA-binding domain, RBD"/>
    <property type="match status" value="1"/>
</dbReference>
<sequence>MTPSPPDEALHFRGKTLTPESPRPLHIPEPSNIPVLENQMDPVFNDTSTYERSVYNQVPQTHKCLHGGLKDDQEGPSTQDAGSLQGSQLNRGMQNEITTSAYYSPNPASGSENTGQLSSGFSHPDSTYSHAVPVAPVSQGFATGSEVDHAHNPEQSKMPDRLAAEESVGHNAGVNFQSLLDNLSHPNPGATIPAVSTAENSSLHQAPAGDSLKSQGTHAHPQAQSHASIQAHYTPNGEAYHQIPSAHDAATTSPTYSAQPSNIQTQNQPQPFNIASGGASAVNNLLPSGTFPQTPSTGAESQGSLQEPSVASKKGRVDKQGRPVKLSDDDAPWGPEVQKKYDEFLHDERIYVTEGLWDRFPIGSRLFVGQYCLRLYLLFVDLTVFPCAGNLPTERVTKRDMFHIFHKYGKLAQISIKQAYGFIQFLEASSCHAALGVEQGAITLKFQSLSDQLGLLKHLKLPVHRRHAVPGHRSSAVPVLGELTSGPRSIDTTGLSPMNPVGFHLAISGMSLLTAADATTIARRDRLPRDPFGGLEMGIGRATEPQKDLIAASEGAPVLHVLHALLIPEIDVTAASAQDHVVSMKVKRICLCLDELSEMFQRCSSLYWRNSTGGLNASSCVWTKPLTSQRNFVLHVENAFRNRGLRVDVLVLGPRIPLGAAVHRQFIEGVLAVVRLSRPNQVSRKIPLQLFDRTAGLDNVRFLDYPELEPNMSAELLSHQSQAMQRGAAPAAFAPNPAFIVPPAQPMAVPPPGIPTLSNPPNIANLIGSLDGPSLSTLLSALQRPPHSQPVSATQSPFSSPNPPPADLASLLTNAHRPPPMQTTQQQPLPGPSFNLQPVNAPVITDPTLLSLLAKGLGGQQQQGQGPVGPQVHNLMQHLAKWKQ</sequence>
<feature type="compositionally biased region" description="Basic and acidic residues" evidence="2">
    <location>
        <begin position="315"/>
        <end position="328"/>
    </location>
</feature>
<feature type="compositionally biased region" description="Polar residues" evidence="2">
    <location>
        <begin position="75"/>
        <end position="88"/>
    </location>
</feature>
<feature type="compositionally biased region" description="Polar residues" evidence="2">
    <location>
        <begin position="212"/>
        <end position="228"/>
    </location>
</feature>
<dbReference type="AlphaFoldDB" id="A0A9W9Y172"/>
<organism evidence="4 5">
    <name type="scientific">Penicillium fimorum</name>
    <dbReference type="NCBI Taxonomy" id="1882269"/>
    <lineage>
        <taxon>Eukaryota</taxon>
        <taxon>Fungi</taxon>
        <taxon>Dikarya</taxon>
        <taxon>Ascomycota</taxon>
        <taxon>Pezizomycotina</taxon>
        <taxon>Eurotiomycetes</taxon>
        <taxon>Eurotiomycetidae</taxon>
        <taxon>Eurotiales</taxon>
        <taxon>Aspergillaceae</taxon>
        <taxon>Penicillium</taxon>
    </lineage>
</organism>
<reference evidence="4" key="2">
    <citation type="journal article" date="2023" name="IMA Fungus">
        <title>Comparative genomic study of the Penicillium genus elucidates a diverse pangenome and 15 lateral gene transfer events.</title>
        <authorList>
            <person name="Petersen C."/>
            <person name="Sorensen T."/>
            <person name="Nielsen M.R."/>
            <person name="Sondergaard T.E."/>
            <person name="Sorensen J.L."/>
            <person name="Fitzpatrick D.A."/>
            <person name="Frisvad J.C."/>
            <person name="Nielsen K.L."/>
        </authorList>
    </citation>
    <scope>NUCLEOTIDE SEQUENCE</scope>
    <source>
        <strain evidence="4">IBT 29495</strain>
    </source>
</reference>
<dbReference type="PANTHER" id="PTHR23295:SF6">
    <property type="entry name" value="NEOSIN, ISOFORM A"/>
    <property type="match status" value="1"/>
</dbReference>
<dbReference type="SUPFAM" id="SSF52954">
    <property type="entry name" value="Class II aaRS ABD-related"/>
    <property type="match status" value="1"/>
</dbReference>
<feature type="region of interest" description="Disordered" evidence="2">
    <location>
        <begin position="100"/>
        <end position="131"/>
    </location>
</feature>
<dbReference type="InterPro" id="IPR012677">
    <property type="entry name" value="Nucleotide-bd_a/b_plait_sf"/>
</dbReference>
<dbReference type="InterPro" id="IPR052600">
    <property type="entry name" value="Nuc_rcpt_coact/corep"/>
</dbReference>
<feature type="region of interest" description="Disordered" evidence="2">
    <location>
        <begin position="783"/>
        <end position="834"/>
    </location>
</feature>